<name>A0A2P6RNG1_ROSCH</name>
<gene>
    <name evidence="1" type="ORF">RchiOBHm_Chr2g0105641</name>
</gene>
<keyword evidence="2" id="KW-1185">Reference proteome</keyword>
<comment type="caution">
    <text evidence="1">The sequence shown here is derived from an EMBL/GenBank/DDBJ whole genome shotgun (WGS) entry which is preliminary data.</text>
</comment>
<dbReference type="AlphaFoldDB" id="A0A2P6RNG1"/>
<dbReference type="Gramene" id="PRQ47983">
    <property type="protein sequence ID" value="PRQ47983"/>
    <property type="gene ID" value="RchiOBHm_Chr2g0105641"/>
</dbReference>
<dbReference type="EMBL" id="PDCK01000040">
    <property type="protein sequence ID" value="PRQ47983.1"/>
    <property type="molecule type" value="Genomic_DNA"/>
</dbReference>
<dbReference type="Proteomes" id="UP000238479">
    <property type="component" value="Chromosome 2"/>
</dbReference>
<reference evidence="1 2" key="1">
    <citation type="journal article" date="2018" name="Nat. Genet.">
        <title>The Rosa genome provides new insights in the design of modern roses.</title>
        <authorList>
            <person name="Bendahmane M."/>
        </authorList>
    </citation>
    <scope>NUCLEOTIDE SEQUENCE [LARGE SCALE GENOMIC DNA]</scope>
    <source>
        <strain evidence="2">cv. Old Blush</strain>
    </source>
</reference>
<organism evidence="1 2">
    <name type="scientific">Rosa chinensis</name>
    <name type="common">China rose</name>
    <dbReference type="NCBI Taxonomy" id="74649"/>
    <lineage>
        <taxon>Eukaryota</taxon>
        <taxon>Viridiplantae</taxon>
        <taxon>Streptophyta</taxon>
        <taxon>Embryophyta</taxon>
        <taxon>Tracheophyta</taxon>
        <taxon>Spermatophyta</taxon>
        <taxon>Magnoliopsida</taxon>
        <taxon>eudicotyledons</taxon>
        <taxon>Gunneridae</taxon>
        <taxon>Pentapetalae</taxon>
        <taxon>rosids</taxon>
        <taxon>fabids</taxon>
        <taxon>Rosales</taxon>
        <taxon>Rosaceae</taxon>
        <taxon>Rosoideae</taxon>
        <taxon>Rosoideae incertae sedis</taxon>
        <taxon>Rosa</taxon>
    </lineage>
</organism>
<evidence type="ECO:0000313" key="1">
    <source>
        <dbReference type="EMBL" id="PRQ47983.1"/>
    </source>
</evidence>
<evidence type="ECO:0000313" key="2">
    <source>
        <dbReference type="Proteomes" id="UP000238479"/>
    </source>
</evidence>
<accession>A0A2P6RNG1</accession>
<sequence length="71" mass="8117">MDFICFPLGPSFSNAQISDLQRLRPGSRTLEISASVFVRLLWFGCCCLRRIMWGFELSGCNICTWIVNLIL</sequence>
<proteinExistence type="predicted"/>
<protein>
    <submittedName>
        <fullName evidence="1">Uncharacterized protein</fullName>
    </submittedName>
</protein>